<feature type="transmembrane region" description="Helical" evidence="1">
    <location>
        <begin position="261"/>
        <end position="282"/>
    </location>
</feature>
<dbReference type="Pfam" id="PF12704">
    <property type="entry name" value="MacB_PCD"/>
    <property type="match status" value="1"/>
</dbReference>
<protein>
    <recommendedName>
        <fullName evidence="2">MacB-like periplasmic core domain-containing protein</fullName>
    </recommendedName>
</protein>
<evidence type="ECO:0000259" key="2">
    <source>
        <dbReference type="Pfam" id="PF12704"/>
    </source>
</evidence>
<keyword evidence="1" id="KW-0812">Transmembrane</keyword>
<reference evidence="3 4" key="1">
    <citation type="journal article" date="2011" name="J. Bacteriol.">
        <title>Complete genome sequence of the cellulose-degrading bacterium Cellulosilyticum lentocellum.</title>
        <authorList>
            <consortium name="US DOE Joint Genome Institute"/>
            <person name="Miller D.A."/>
            <person name="Suen G."/>
            <person name="Bruce D."/>
            <person name="Copeland A."/>
            <person name="Cheng J.F."/>
            <person name="Detter C."/>
            <person name="Goodwin L.A."/>
            <person name="Han C.S."/>
            <person name="Hauser L.J."/>
            <person name="Land M.L."/>
            <person name="Lapidus A."/>
            <person name="Lucas S."/>
            <person name="Meincke L."/>
            <person name="Pitluck S."/>
            <person name="Tapia R."/>
            <person name="Teshima H."/>
            <person name="Woyke T."/>
            <person name="Fox B.G."/>
            <person name="Angert E.R."/>
            <person name="Currie C.R."/>
        </authorList>
    </citation>
    <scope>NUCLEOTIDE SEQUENCE [LARGE SCALE GENOMIC DNA]</scope>
    <source>
        <strain evidence="4">ATCC 49066 / DSM 5427 / NCIMB 11756 / RHM5</strain>
    </source>
</reference>
<feature type="transmembrane region" description="Helical" evidence="1">
    <location>
        <begin position="227"/>
        <end position="249"/>
    </location>
</feature>
<dbReference type="HOGENOM" id="CLU_739070_0_0_9"/>
<dbReference type="InterPro" id="IPR025857">
    <property type="entry name" value="MacB_PCD"/>
</dbReference>
<dbReference type="AlphaFoldDB" id="F2JIH9"/>
<accession>F2JIH9</accession>
<organism evidence="3 4">
    <name type="scientific">Cellulosilyticum lentocellum (strain ATCC 49066 / DSM 5427 / NCIMB 11756 / RHM5)</name>
    <name type="common">Clostridium lentocellum</name>
    <dbReference type="NCBI Taxonomy" id="642492"/>
    <lineage>
        <taxon>Bacteria</taxon>
        <taxon>Bacillati</taxon>
        <taxon>Bacillota</taxon>
        <taxon>Clostridia</taxon>
        <taxon>Lachnospirales</taxon>
        <taxon>Cellulosilyticaceae</taxon>
        <taxon>Cellulosilyticum</taxon>
    </lineage>
</organism>
<dbReference type="RefSeq" id="WP_013657638.1">
    <property type="nucleotide sequence ID" value="NC_015275.1"/>
</dbReference>
<gene>
    <name evidence="3" type="ordered locus">Clole_2644</name>
</gene>
<keyword evidence="1" id="KW-1133">Transmembrane helix</keyword>
<proteinExistence type="predicted"/>
<feature type="domain" description="MacB-like periplasmic core" evidence="2">
    <location>
        <begin position="73"/>
        <end position="174"/>
    </location>
</feature>
<evidence type="ECO:0000313" key="4">
    <source>
        <dbReference type="Proteomes" id="UP000008467"/>
    </source>
</evidence>
<dbReference type="Proteomes" id="UP000008467">
    <property type="component" value="Chromosome"/>
</dbReference>
<dbReference type="STRING" id="642492.Clole_2644"/>
<name>F2JIH9_CELLD</name>
<keyword evidence="1" id="KW-0472">Membrane</keyword>
<sequence length="374" mass="42669">MKTIKKRGLLCLLLFIGLQCLKIGLIESLPQVYTEGRIEIYPKEKLEVTSFCESDSYKKLQPVVLNEQSVTLKVKKERELVGRGTTSNLPMMEPIQIVDGAFWGAAADREGRNVILLSDEVAKQYFGSIQVTGNVCEIEGMVYQIVGVYRKYRYFWDYWFDLGEDVIYFPATSTLGKKAPIKAVILPSQVAGEIIEEKALLTLGLTEENSEILHGEDVKASLRSLKVAATSVAGVILILYCFMASYRCLLHLHLNVRQKGIHIVSYLILILITRFFFLRGVYLPSEALPPYNLFEISYYIKHFKEQLVTYHRFMRISLTLFEPIYWQIKQGAKLISLLQIILSFPMCKWLVFQVNSLPNTISKLALVLSKSKIS</sequence>
<dbReference type="EMBL" id="CP002582">
    <property type="protein sequence ID" value="ADZ84345.1"/>
    <property type="molecule type" value="Genomic_DNA"/>
</dbReference>
<evidence type="ECO:0000313" key="3">
    <source>
        <dbReference type="EMBL" id="ADZ84345.1"/>
    </source>
</evidence>
<dbReference type="KEGG" id="cle:Clole_2644"/>
<keyword evidence="4" id="KW-1185">Reference proteome</keyword>
<evidence type="ECO:0000256" key="1">
    <source>
        <dbReference type="SAM" id="Phobius"/>
    </source>
</evidence>